<dbReference type="Proteomes" id="UP001321760">
    <property type="component" value="Unassembled WGS sequence"/>
</dbReference>
<evidence type="ECO:0000259" key="1">
    <source>
        <dbReference type="Pfam" id="PF06985"/>
    </source>
</evidence>
<evidence type="ECO:0000313" key="2">
    <source>
        <dbReference type="EMBL" id="KAK4452711.1"/>
    </source>
</evidence>
<organism evidence="2 3">
    <name type="scientific">Podospora aff. communis PSN243</name>
    <dbReference type="NCBI Taxonomy" id="3040156"/>
    <lineage>
        <taxon>Eukaryota</taxon>
        <taxon>Fungi</taxon>
        <taxon>Dikarya</taxon>
        <taxon>Ascomycota</taxon>
        <taxon>Pezizomycotina</taxon>
        <taxon>Sordariomycetes</taxon>
        <taxon>Sordariomycetidae</taxon>
        <taxon>Sordariales</taxon>
        <taxon>Podosporaceae</taxon>
        <taxon>Podospora</taxon>
    </lineage>
</organism>
<dbReference type="PANTHER" id="PTHR33112:SF9">
    <property type="entry name" value="HETEROKARYON INCOMPATIBILITY DOMAIN-CONTAINING PROTEIN"/>
    <property type="match status" value="1"/>
</dbReference>
<keyword evidence="3" id="KW-1185">Reference proteome</keyword>
<proteinExistence type="predicted"/>
<reference evidence="2" key="2">
    <citation type="submission" date="2023-05" db="EMBL/GenBank/DDBJ databases">
        <authorList>
            <consortium name="Lawrence Berkeley National Laboratory"/>
            <person name="Steindorff A."/>
            <person name="Hensen N."/>
            <person name="Bonometti L."/>
            <person name="Westerberg I."/>
            <person name="Brannstrom I.O."/>
            <person name="Guillou S."/>
            <person name="Cros-Aarteil S."/>
            <person name="Calhoun S."/>
            <person name="Haridas S."/>
            <person name="Kuo A."/>
            <person name="Mondo S."/>
            <person name="Pangilinan J."/>
            <person name="Riley R."/>
            <person name="Labutti K."/>
            <person name="Andreopoulos B."/>
            <person name="Lipzen A."/>
            <person name="Chen C."/>
            <person name="Yanf M."/>
            <person name="Daum C."/>
            <person name="Ng V."/>
            <person name="Clum A."/>
            <person name="Ohm R."/>
            <person name="Martin F."/>
            <person name="Silar P."/>
            <person name="Natvig D."/>
            <person name="Lalanne C."/>
            <person name="Gautier V."/>
            <person name="Ament-Velasquez S.L."/>
            <person name="Kruys A."/>
            <person name="Hutchinson M.I."/>
            <person name="Powell A.J."/>
            <person name="Barry K."/>
            <person name="Miller A.N."/>
            <person name="Grigoriev I.V."/>
            <person name="Debuchy R."/>
            <person name="Gladieux P."/>
            <person name="Thoren M.H."/>
            <person name="Johannesson H."/>
        </authorList>
    </citation>
    <scope>NUCLEOTIDE SEQUENCE</scope>
    <source>
        <strain evidence="2">PSN243</strain>
    </source>
</reference>
<evidence type="ECO:0000313" key="3">
    <source>
        <dbReference type="Proteomes" id="UP001321760"/>
    </source>
</evidence>
<dbReference type="PANTHER" id="PTHR33112">
    <property type="entry name" value="DOMAIN PROTEIN, PUTATIVE-RELATED"/>
    <property type="match status" value="1"/>
</dbReference>
<dbReference type="EMBL" id="MU865923">
    <property type="protein sequence ID" value="KAK4452711.1"/>
    <property type="molecule type" value="Genomic_DNA"/>
</dbReference>
<protein>
    <submittedName>
        <fullName evidence="2">Heterokaryon incompatibility protein-domain-containing protein</fullName>
    </submittedName>
</protein>
<comment type="caution">
    <text evidence="2">The sequence shown here is derived from an EMBL/GenBank/DDBJ whole genome shotgun (WGS) entry which is preliminary data.</text>
</comment>
<dbReference type="Pfam" id="PF06985">
    <property type="entry name" value="HET"/>
    <property type="match status" value="1"/>
</dbReference>
<accession>A0AAV9GWE8</accession>
<name>A0AAV9GWE8_9PEZI</name>
<gene>
    <name evidence="2" type="ORF">QBC34DRAFT_455682</name>
</gene>
<feature type="domain" description="Heterokaryon incompatibility" evidence="1">
    <location>
        <begin position="224"/>
        <end position="409"/>
    </location>
</feature>
<sequence length="869" mass="96360">MLCDACKTVPWGRDGWKDFFLNESFRMRLQYMDVGPPVKSIAYDIPSQQFYAQAQTCEWCALLSNELKIPRDAGESEDDRLCLGDFEPAQERITNISITIRFLRSPNVRPERLAIIKIDCLASTESGFNHFVLRLGAAARAGAPAGEIFASPAPPGPEFSGHDGFGFKADLARKWLSDCTQHHTFCSSNTEVPLPTRLLHLFDADDGSTRVVLKATGTGERGSYACLSYSWGTREGLQDEFALLGRRLSTDSLPLNNLPTAFRDAVQVCRGLGLQYLWADALCIQQGDEADKSRELRAMHLYYGNARVVIQPSGTTSVDETFLGSSRLPKLSKWLYPAASHQDETTQDDSRAPTDIGFIKVPFVSFPPGSDYEGDLETDVIILHELRDLSWYYSWGHEAAASRGWILQEELLCSRILNFPSTGGITYRCIGSDTMLTDGNVFCHPEYHQPLSFPKLRLWNDAGHASLGLELLSDHLKGMLQQARRYVGAGPNHALVSVFGTSGALHLNHDFSKPLVVPEDGYIVAPVYSDDGEDKPESGALASTASSRRSVSQYTALIILPPRNPSEPLRSLPIYTDSPPNTITPACANRAWLRTVDNYCRRRLTNPGDKMPAIAALARGYSARYGAGLGRYIVGAWEAFMAEGLCWSVPPSRVSPRPRPANGSSQRAPSWSWAAVEGAYFGDERGTDEDEHDLNSESIEIKIKSVRLVLDPLPDGEEPSEFEGVGEGVLGIEGKLIDCDWLKVPHFGGGYRFVLVEKRGIEETRVEETGENSESEPVQSWKRSSAFFDTEDYVEEAQGPLRFLLVRRSNRGIGEHDDFLEGLLLKPVQVDSGEHRRYVRVGSADLRCKKGTFDEGVGLRFRQETLELV</sequence>
<reference evidence="2" key="1">
    <citation type="journal article" date="2023" name="Mol. Phylogenet. Evol.">
        <title>Genome-scale phylogeny and comparative genomics of the fungal order Sordariales.</title>
        <authorList>
            <person name="Hensen N."/>
            <person name="Bonometti L."/>
            <person name="Westerberg I."/>
            <person name="Brannstrom I.O."/>
            <person name="Guillou S."/>
            <person name="Cros-Aarteil S."/>
            <person name="Calhoun S."/>
            <person name="Haridas S."/>
            <person name="Kuo A."/>
            <person name="Mondo S."/>
            <person name="Pangilinan J."/>
            <person name="Riley R."/>
            <person name="LaButti K."/>
            <person name="Andreopoulos B."/>
            <person name="Lipzen A."/>
            <person name="Chen C."/>
            <person name="Yan M."/>
            <person name="Daum C."/>
            <person name="Ng V."/>
            <person name="Clum A."/>
            <person name="Steindorff A."/>
            <person name="Ohm R.A."/>
            <person name="Martin F."/>
            <person name="Silar P."/>
            <person name="Natvig D.O."/>
            <person name="Lalanne C."/>
            <person name="Gautier V."/>
            <person name="Ament-Velasquez S.L."/>
            <person name="Kruys A."/>
            <person name="Hutchinson M.I."/>
            <person name="Powell A.J."/>
            <person name="Barry K."/>
            <person name="Miller A.N."/>
            <person name="Grigoriev I.V."/>
            <person name="Debuchy R."/>
            <person name="Gladieux P."/>
            <person name="Hiltunen Thoren M."/>
            <person name="Johannesson H."/>
        </authorList>
    </citation>
    <scope>NUCLEOTIDE SEQUENCE</scope>
    <source>
        <strain evidence="2">PSN243</strain>
    </source>
</reference>
<dbReference type="InterPro" id="IPR010730">
    <property type="entry name" value="HET"/>
</dbReference>
<dbReference type="AlphaFoldDB" id="A0AAV9GWE8"/>